<dbReference type="Pfam" id="PF02082">
    <property type="entry name" value="Rrf2"/>
    <property type="match status" value="1"/>
</dbReference>
<evidence type="ECO:0000313" key="2">
    <source>
        <dbReference type="Proteomes" id="UP000051442"/>
    </source>
</evidence>
<dbReference type="EMBL" id="AYZM01000064">
    <property type="protein sequence ID" value="KRN25688.1"/>
    <property type="molecule type" value="Genomic_DNA"/>
</dbReference>
<dbReference type="AlphaFoldDB" id="A0A0R2FBC7"/>
<proteinExistence type="predicted"/>
<dbReference type="Proteomes" id="UP000051442">
    <property type="component" value="Unassembled WGS sequence"/>
</dbReference>
<protein>
    <submittedName>
        <fullName evidence="1">Transcription regulator</fullName>
    </submittedName>
</protein>
<dbReference type="InterPro" id="IPR036388">
    <property type="entry name" value="WH-like_DNA-bd_sf"/>
</dbReference>
<dbReference type="SUPFAM" id="SSF46785">
    <property type="entry name" value="Winged helix' DNA-binding domain"/>
    <property type="match status" value="1"/>
</dbReference>
<keyword evidence="2" id="KW-1185">Reference proteome</keyword>
<comment type="caution">
    <text evidence="1">The sequence shown here is derived from an EMBL/GenBank/DDBJ whole genome shotgun (WGS) entry which is preliminary data.</text>
</comment>
<dbReference type="RefSeq" id="WP_054737067.1">
    <property type="nucleotide sequence ID" value="NZ_AYZM01000064.1"/>
</dbReference>
<dbReference type="InterPro" id="IPR000944">
    <property type="entry name" value="Tscrpt_reg_Rrf2"/>
</dbReference>
<reference evidence="1 2" key="1">
    <citation type="journal article" date="2015" name="Genome Announc.">
        <title>Expanding the biotechnology potential of lactobacilli through comparative genomics of 213 strains and associated genera.</title>
        <authorList>
            <person name="Sun Z."/>
            <person name="Harris H.M."/>
            <person name="McCann A."/>
            <person name="Guo C."/>
            <person name="Argimon S."/>
            <person name="Zhang W."/>
            <person name="Yang X."/>
            <person name="Jeffery I.B."/>
            <person name="Cooney J.C."/>
            <person name="Kagawa T.F."/>
            <person name="Liu W."/>
            <person name="Song Y."/>
            <person name="Salvetti E."/>
            <person name="Wrobel A."/>
            <person name="Rasinkangas P."/>
            <person name="Parkhill J."/>
            <person name="Rea M.C."/>
            <person name="O'Sullivan O."/>
            <person name="Ritari J."/>
            <person name="Douillard F.P."/>
            <person name="Paul Ross R."/>
            <person name="Yang R."/>
            <person name="Briner A.E."/>
            <person name="Felis G.E."/>
            <person name="de Vos W.M."/>
            <person name="Barrangou R."/>
            <person name="Klaenhammer T.R."/>
            <person name="Caufield P.W."/>
            <person name="Cui Y."/>
            <person name="Zhang H."/>
            <person name="O'Toole P.W."/>
        </authorList>
    </citation>
    <scope>NUCLEOTIDE SEQUENCE [LARGE SCALE GENOMIC DNA]</scope>
    <source>
        <strain evidence="1 2">DSM 23365</strain>
    </source>
</reference>
<gene>
    <name evidence="1" type="ORF">FD14_GL000244</name>
</gene>
<evidence type="ECO:0000313" key="1">
    <source>
        <dbReference type="EMBL" id="KRN25688.1"/>
    </source>
</evidence>
<dbReference type="GO" id="GO:0005829">
    <property type="term" value="C:cytosol"/>
    <property type="evidence" value="ECO:0007669"/>
    <property type="project" value="TreeGrafter"/>
</dbReference>
<name>A0A0R2FBC7_9LACO</name>
<dbReference type="OrthoDB" id="213028at2"/>
<dbReference type="InterPro" id="IPR036390">
    <property type="entry name" value="WH_DNA-bd_sf"/>
</dbReference>
<organism evidence="1 2">
    <name type="scientific">Secundilactobacillus similis DSM 23365 = JCM 2765</name>
    <dbReference type="NCBI Taxonomy" id="1423804"/>
    <lineage>
        <taxon>Bacteria</taxon>
        <taxon>Bacillati</taxon>
        <taxon>Bacillota</taxon>
        <taxon>Bacilli</taxon>
        <taxon>Lactobacillales</taxon>
        <taxon>Lactobacillaceae</taxon>
        <taxon>Secundilactobacillus</taxon>
    </lineage>
</organism>
<accession>A0A0R2FBC7</accession>
<dbReference type="STRING" id="1423804.FD14_GL000244"/>
<dbReference type="Gene3D" id="1.10.10.10">
    <property type="entry name" value="Winged helix-like DNA-binding domain superfamily/Winged helix DNA-binding domain"/>
    <property type="match status" value="1"/>
</dbReference>
<dbReference type="PANTHER" id="PTHR33221:SF15">
    <property type="entry name" value="HTH-TYPE TRANSCRIPTIONAL REGULATOR YWGB-RELATED"/>
    <property type="match status" value="1"/>
</dbReference>
<dbReference type="PROSITE" id="PS51197">
    <property type="entry name" value="HTH_RRF2_2"/>
    <property type="match status" value="1"/>
</dbReference>
<dbReference type="PANTHER" id="PTHR33221">
    <property type="entry name" value="WINGED HELIX-TURN-HELIX TRANSCRIPTIONAL REGULATOR, RRF2 FAMILY"/>
    <property type="match status" value="1"/>
</dbReference>
<dbReference type="GO" id="GO:0003700">
    <property type="term" value="F:DNA-binding transcription factor activity"/>
    <property type="evidence" value="ECO:0007669"/>
    <property type="project" value="TreeGrafter"/>
</dbReference>
<dbReference type="PATRIC" id="fig|1423804.4.peg.266"/>
<sequence>MNISTRYSDAIHILAYLVIYAGTDLSSDTIANSVETSPIVVRRLMGKLRAANLIQTQRGVADPKLARTPDKITLLDVLHAVEPDQSVFAVDPKTNPLCIVGGNIQTVLTDVYAKATAAAQHELATTTLQMVIDQILTEQQKKEQSTL</sequence>